<keyword evidence="4 9" id="KW-0808">Transferase</keyword>
<accession>A0A369M940</accession>
<dbReference type="PANTHER" id="PTHR43527:SF2">
    <property type="entry name" value="4-DIPHOSPHOCYTIDYL-2-C-METHYL-D-ERYTHRITOL KINASE, CHLOROPLASTIC"/>
    <property type="match status" value="1"/>
</dbReference>
<evidence type="ECO:0000259" key="11">
    <source>
        <dbReference type="Pfam" id="PF08544"/>
    </source>
</evidence>
<keyword evidence="6 9" id="KW-0418">Kinase</keyword>
<dbReference type="GO" id="GO:0005524">
    <property type="term" value="F:ATP binding"/>
    <property type="evidence" value="ECO:0007669"/>
    <property type="project" value="UniProtKB-UniRule"/>
</dbReference>
<dbReference type="SUPFAM" id="SSF54211">
    <property type="entry name" value="Ribosomal protein S5 domain 2-like"/>
    <property type="match status" value="1"/>
</dbReference>
<dbReference type="NCBIfam" id="TIGR00154">
    <property type="entry name" value="ispE"/>
    <property type="match status" value="1"/>
</dbReference>
<reference evidence="12 13" key="1">
    <citation type="journal article" date="2018" name="Elife">
        <title>Discovery and characterization of a prevalent human gut bacterial enzyme sufficient for the inactivation of a family of plant toxins.</title>
        <authorList>
            <person name="Koppel N."/>
            <person name="Bisanz J.E."/>
            <person name="Pandelia M.E."/>
            <person name="Turnbaugh P.J."/>
            <person name="Balskus E.P."/>
        </authorList>
    </citation>
    <scope>NUCLEOTIDE SEQUENCE [LARGE SCALE GENOMIC DNA]</scope>
    <source>
        <strain evidence="12 13">3C</strain>
    </source>
</reference>
<dbReference type="InterPro" id="IPR006204">
    <property type="entry name" value="GHMP_kinase_N_dom"/>
</dbReference>
<evidence type="ECO:0000313" key="13">
    <source>
        <dbReference type="Proteomes" id="UP000254000"/>
    </source>
</evidence>
<comment type="pathway">
    <text evidence="9">Isoprenoid biosynthesis; isopentenyl diphosphate biosynthesis via DXP pathway; isopentenyl diphosphate from 1-deoxy-D-xylulose 5-phosphate: step 3/6.</text>
</comment>
<dbReference type="GO" id="GO:0050515">
    <property type="term" value="F:4-(cytidine 5'-diphospho)-2-C-methyl-D-erythritol kinase activity"/>
    <property type="evidence" value="ECO:0007669"/>
    <property type="project" value="UniProtKB-UniRule"/>
</dbReference>
<dbReference type="InterPro" id="IPR004424">
    <property type="entry name" value="IspE"/>
</dbReference>
<dbReference type="SUPFAM" id="SSF55060">
    <property type="entry name" value="GHMP Kinase, C-terminal domain"/>
    <property type="match status" value="1"/>
</dbReference>
<evidence type="ECO:0000256" key="8">
    <source>
        <dbReference type="ARBA" id="ARBA00032554"/>
    </source>
</evidence>
<dbReference type="Proteomes" id="UP000254000">
    <property type="component" value="Unassembled WGS sequence"/>
</dbReference>
<dbReference type="GO" id="GO:0016114">
    <property type="term" value="P:terpenoid biosynthetic process"/>
    <property type="evidence" value="ECO:0007669"/>
    <property type="project" value="UniProtKB-UniRule"/>
</dbReference>
<evidence type="ECO:0000256" key="7">
    <source>
        <dbReference type="ARBA" id="ARBA00022840"/>
    </source>
</evidence>
<evidence type="ECO:0000256" key="4">
    <source>
        <dbReference type="ARBA" id="ARBA00022679"/>
    </source>
</evidence>
<comment type="similarity">
    <text evidence="1 9">Belongs to the GHMP kinase family. IspE subfamily.</text>
</comment>
<dbReference type="PIRSF" id="PIRSF010376">
    <property type="entry name" value="IspE"/>
    <property type="match status" value="1"/>
</dbReference>
<dbReference type="Gene3D" id="3.30.230.10">
    <property type="match status" value="1"/>
</dbReference>
<comment type="caution">
    <text evidence="12">The sequence shown here is derived from an EMBL/GenBank/DDBJ whole genome shotgun (WGS) entry which is preliminary data.</text>
</comment>
<dbReference type="GO" id="GO:0019288">
    <property type="term" value="P:isopentenyl diphosphate biosynthetic process, methylerythritol 4-phosphate pathway"/>
    <property type="evidence" value="ECO:0007669"/>
    <property type="project" value="UniProtKB-UniRule"/>
</dbReference>
<protein>
    <recommendedName>
        <fullName evidence="3 9">4-diphosphocytidyl-2-C-methyl-D-erythritol kinase</fullName>
        <shortName evidence="9">CMK</shortName>
        <ecNumber evidence="2 9">2.7.1.148</ecNumber>
    </recommendedName>
    <alternativeName>
        <fullName evidence="8 9">4-(cytidine-5'-diphospho)-2-C-methyl-D-erythritol kinase</fullName>
    </alternativeName>
</protein>
<dbReference type="EC" id="2.7.1.148" evidence="2 9"/>
<feature type="binding site" evidence="9">
    <location>
        <begin position="127"/>
        <end position="137"/>
    </location>
    <ligand>
        <name>ATP</name>
        <dbReference type="ChEBI" id="CHEBI:30616"/>
    </ligand>
</feature>
<feature type="domain" description="GHMP kinase N-terminal" evidence="10">
    <location>
        <begin position="97"/>
        <end position="177"/>
    </location>
</feature>
<dbReference type="UniPathway" id="UPA00056">
    <property type="reaction ID" value="UER00094"/>
</dbReference>
<proteinExistence type="inferred from homology"/>
<evidence type="ECO:0000256" key="6">
    <source>
        <dbReference type="ARBA" id="ARBA00022777"/>
    </source>
</evidence>
<name>A0A369M940_9ACTN</name>
<dbReference type="Pfam" id="PF00288">
    <property type="entry name" value="GHMP_kinases_N"/>
    <property type="match status" value="1"/>
</dbReference>
<dbReference type="InterPro" id="IPR014721">
    <property type="entry name" value="Ribsml_uS5_D2-typ_fold_subgr"/>
</dbReference>
<dbReference type="Pfam" id="PF08544">
    <property type="entry name" value="GHMP_kinases_C"/>
    <property type="match status" value="1"/>
</dbReference>
<evidence type="ECO:0000256" key="1">
    <source>
        <dbReference type="ARBA" id="ARBA00009684"/>
    </source>
</evidence>
<keyword evidence="7 9" id="KW-0067">ATP-binding</keyword>
<evidence type="ECO:0000256" key="9">
    <source>
        <dbReference type="HAMAP-Rule" id="MF_00061"/>
    </source>
</evidence>
<dbReference type="PANTHER" id="PTHR43527">
    <property type="entry name" value="4-DIPHOSPHOCYTIDYL-2-C-METHYL-D-ERYTHRITOL KINASE, CHLOROPLASTIC"/>
    <property type="match status" value="1"/>
</dbReference>
<keyword evidence="13" id="KW-1185">Reference proteome</keyword>
<gene>
    <name evidence="9 12" type="primary">ispE</name>
    <name evidence="12" type="ORF">C1877_00335</name>
</gene>
<evidence type="ECO:0000259" key="10">
    <source>
        <dbReference type="Pfam" id="PF00288"/>
    </source>
</evidence>
<dbReference type="Gene3D" id="3.30.70.890">
    <property type="entry name" value="GHMP kinase, C-terminal domain"/>
    <property type="match status" value="1"/>
</dbReference>
<feature type="active site" evidence="9">
    <location>
        <position position="169"/>
    </location>
</feature>
<comment type="function">
    <text evidence="9">Catalyzes the phosphorylation of the position 2 hydroxy group of 4-diphosphocytidyl-2C-methyl-D-erythritol.</text>
</comment>
<organism evidence="12 13">
    <name type="scientific">Gordonibacter pamelaeae</name>
    <dbReference type="NCBI Taxonomy" id="471189"/>
    <lineage>
        <taxon>Bacteria</taxon>
        <taxon>Bacillati</taxon>
        <taxon>Actinomycetota</taxon>
        <taxon>Coriobacteriia</taxon>
        <taxon>Eggerthellales</taxon>
        <taxon>Eggerthellaceae</taxon>
        <taxon>Gordonibacter</taxon>
    </lineage>
</organism>
<comment type="catalytic activity">
    <reaction evidence="9">
        <text>4-CDP-2-C-methyl-D-erythritol + ATP = 4-CDP-2-C-methyl-D-erythritol 2-phosphate + ADP + H(+)</text>
        <dbReference type="Rhea" id="RHEA:18437"/>
        <dbReference type="ChEBI" id="CHEBI:15378"/>
        <dbReference type="ChEBI" id="CHEBI:30616"/>
        <dbReference type="ChEBI" id="CHEBI:57823"/>
        <dbReference type="ChEBI" id="CHEBI:57919"/>
        <dbReference type="ChEBI" id="CHEBI:456216"/>
        <dbReference type="EC" id="2.7.1.148"/>
    </reaction>
</comment>
<dbReference type="InterPro" id="IPR020568">
    <property type="entry name" value="Ribosomal_Su5_D2-typ_SF"/>
</dbReference>
<sequence>MLAAARAAQKVDEAAFGGPGAVKVIAPAKVNLFLGIGDRRPDGYHEALSVMHALTMHDVLRMRLAPAGSDGSGSLSVALDCRVAEGLPPLDVPPEDNIVSRAIRRLAEAVGRNEDEQVSVLLEKRIPAEAGLGGGSSDAAAALVGLAQLWGLPADDPRIEEVARTLGADVPFFLHGGCAVLDGAGDALVRELAPMGSPVVLVKPAGGVSTAAAYRAFDEHPVPVDPRDRDAALAAASAQDVPLCNNLAAASESLLPALADVRAWAEVCPEVRQALMSGSGSAVFALCDTFEAAGRAAAQARMRGWWAHATMFGRARAAAVPSR</sequence>
<dbReference type="EMBL" id="PPTS01000001">
    <property type="protein sequence ID" value="RDB66938.1"/>
    <property type="molecule type" value="Genomic_DNA"/>
</dbReference>
<keyword evidence="9" id="KW-0414">Isoprene biosynthesis</keyword>
<evidence type="ECO:0000256" key="5">
    <source>
        <dbReference type="ARBA" id="ARBA00022741"/>
    </source>
</evidence>
<dbReference type="AlphaFoldDB" id="A0A369M940"/>
<evidence type="ECO:0000313" key="12">
    <source>
        <dbReference type="EMBL" id="RDB66938.1"/>
    </source>
</evidence>
<feature type="active site" evidence="9">
    <location>
        <position position="29"/>
    </location>
</feature>
<dbReference type="InterPro" id="IPR036554">
    <property type="entry name" value="GHMP_kinase_C_sf"/>
</dbReference>
<evidence type="ECO:0000256" key="2">
    <source>
        <dbReference type="ARBA" id="ARBA00012052"/>
    </source>
</evidence>
<dbReference type="InterPro" id="IPR013750">
    <property type="entry name" value="GHMP_kinase_C_dom"/>
</dbReference>
<feature type="domain" description="GHMP kinase C-terminal" evidence="11">
    <location>
        <begin position="247"/>
        <end position="300"/>
    </location>
</feature>
<dbReference type="HAMAP" id="MF_00061">
    <property type="entry name" value="IspE"/>
    <property type="match status" value="1"/>
</dbReference>
<dbReference type="OrthoDB" id="3173073at2"/>
<evidence type="ECO:0000256" key="3">
    <source>
        <dbReference type="ARBA" id="ARBA00017473"/>
    </source>
</evidence>
<keyword evidence="5 9" id="KW-0547">Nucleotide-binding</keyword>